<keyword evidence="1" id="KW-0472">Membrane</keyword>
<feature type="transmembrane region" description="Helical" evidence="1">
    <location>
        <begin position="6"/>
        <end position="24"/>
    </location>
</feature>
<keyword evidence="3" id="KW-1185">Reference proteome</keyword>
<accession>A0A3D9FKQ8</accession>
<dbReference type="RefSeq" id="WP_116237359.1">
    <property type="nucleotide sequence ID" value="NZ_QRDP01000004.1"/>
</dbReference>
<dbReference type="OrthoDB" id="345237at2"/>
<evidence type="ECO:0000313" key="3">
    <source>
        <dbReference type="Proteomes" id="UP000256310"/>
    </source>
</evidence>
<gene>
    <name evidence="2" type="ORF">DFR46_2702</name>
</gene>
<evidence type="ECO:0000256" key="1">
    <source>
        <dbReference type="SAM" id="Phobius"/>
    </source>
</evidence>
<reference evidence="2 3" key="1">
    <citation type="submission" date="2018-07" db="EMBL/GenBank/DDBJ databases">
        <title>Genomic Encyclopedia of Type Strains, Phase IV (KMG-IV): sequencing the most valuable type-strain genomes for metagenomic binning, comparative biology and taxonomic classification.</title>
        <authorList>
            <person name="Goeker M."/>
        </authorList>
    </citation>
    <scope>NUCLEOTIDE SEQUENCE [LARGE SCALE GENOMIC DNA]</scope>
    <source>
        <strain evidence="2 3">DSM 26725</strain>
    </source>
</reference>
<dbReference type="InterPro" id="IPR025461">
    <property type="entry name" value="ABA4-like"/>
</dbReference>
<dbReference type="Pfam" id="PF14108">
    <property type="entry name" value="ABA4-like"/>
    <property type="match status" value="1"/>
</dbReference>
<keyword evidence="1" id="KW-0812">Transmembrane</keyword>
<feature type="transmembrane region" description="Helical" evidence="1">
    <location>
        <begin position="31"/>
        <end position="57"/>
    </location>
</feature>
<feature type="transmembrane region" description="Helical" evidence="1">
    <location>
        <begin position="77"/>
        <end position="101"/>
    </location>
</feature>
<organism evidence="2 3">
    <name type="scientific">Parasphingopyxis lamellibrachiae</name>
    <dbReference type="NCBI Taxonomy" id="680125"/>
    <lineage>
        <taxon>Bacteria</taxon>
        <taxon>Pseudomonadati</taxon>
        <taxon>Pseudomonadota</taxon>
        <taxon>Alphaproteobacteria</taxon>
        <taxon>Sphingomonadales</taxon>
        <taxon>Sphingomonadaceae</taxon>
        <taxon>Parasphingopyxis</taxon>
    </lineage>
</organism>
<dbReference type="AlphaFoldDB" id="A0A3D9FKQ8"/>
<dbReference type="EMBL" id="QRDP01000004">
    <property type="protein sequence ID" value="RED17651.1"/>
    <property type="molecule type" value="Genomic_DNA"/>
</dbReference>
<evidence type="ECO:0000313" key="2">
    <source>
        <dbReference type="EMBL" id="RED17651.1"/>
    </source>
</evidence>
<comment type="caution">
    <text evidence="2">The sequence shown here is derived from an EMBL/GenBank/DDBJ whole genome shotgun (WGS) entry which is preliminary data.</text>
</comment>
<name>A0A3D9FKQ8_9SPHN</name>
<keyword evidence="1" id="KW-1133">Transmembrane helix</keyword>
<dbReference type="Proteomes" id="UP000256310">
    <property type="component" value="Unassembled WGS sequence"/>
</dbReference>
<proteinExistence type="predicted"/>
<protein>
    <submittedName>
        <fullName evidence="2">Uncharacterized protein DUF4281</fullName>
    </submittedName>
</protein>
<sequence>MDWPTVFKFANLFAMLAWAVLIFGPRREAIYTILFDGVVGLFSLFYASLLVYLLFIAPSTGGGGPDFTTIEGVRTAFAADAGLTLGWVHYLAFDLFVGLWVARNADEISLSRFVQAPILLATFIFGPFGLAIYLIVRRIHGSREAA</sequence>
<feature type="transmembrane region" description="Helical" evidence="1">
    <location>
        <begin position="113"/>
        <end position="136"/>
    </location>
</feature>